<dbReference type="InterPro" id="IPR002035">
    <property type="entry name" value="VWF_A"/>
</dbReference>
<dbReference type="SUPFAM" id="SSF53300">
    <property type="entry name" value="vWA-like"/>
    <property type="match status" value="1"/>
</dbReference>
<dbReference type="AlphaFoldDB" id="A0A8J8MFR6"/>
<dbReference type="PROSITE" id="PS50234">
    <property type="entry name" value="VWFA"/>
    <property type="match status" value="1"/>
</dbReference>
<evidence type="ECO:0000256" key="1">
    <source>
        <dbReference type="ARBA" id="ARBA00022475"/>
    </source>
</evidence>
<dbReference type="EMBL" id="CP058561">
    <property type="protein sequence ID" value="QUH32097.1"/>
    <property type="molecule type" value="Genomic_DNA"/>
</dbReference>
<dbReference type="Proteomes" id="UP000677305">
    <property type="component" value="Chromosome"/>
</dbReference>
<feature type="transmembrane region" description="Helical" evidence="5">
    <location>
        <begin position="52"/>
        <end position="70"/>
    </location>
</feature>
<accession>A0A8J8MFR6</accession>
<name>A0A8J8MFR6_9FIRM</name>
<keyword evidence="8" id="KW-1185">Reference proteome</keyword>
<evidence type="ECO:0000256" key="4">
    <source>
        <dbReference type="ARBA" id="ARBA00023136"/>
    </source>
</evidence>
<reference evidence="7 8" key="1">
    <citation type="submission" date="2020-07" db="EMBL/GenBank/DDBJ databases">
        <title>Vallitalea guaymasensis genome.</title>
        <authorList>
            <person name="Postec A."/>
        </authorList>
    </citation>
    <scope>NUCLEOTIDE SEQUENCE [LARGE SCALE GENOMIC DNA]</scope>
    <source>
        <strain evidence="7 8">Ra1766G1</strain>
    </source>
</reference>
<evidence type="ECO:0000256" key="2">
    <source>
        <dbReference type="ARBA" id="ARBA00022692"/>
    </source>
</evidence>
<dbReference type="PANTHER" id="PTHR22550:SF5">
    <property type="entry name" value="LEUCINE ZIPPER PROTEIN 4"/>
    <property type="match status" value="1"/>
</dbReference>
<gene>
    <name evidence="7" type="ORF">HYG85_21715</name>
</gene>
<dbReference type="KEGG" id="vgu:HYG85_21715"/>
<sequence>MRLANWYFLLFIPLIIYIFIIKKNKTTLKFSSVKLLKSSGLKKTYKHKISKYMICLSLIILVVALSRPQLTSQPDTIQEKGIDIAMVLDVSGSMESVDFKPNRLEVAKKTIEDFVEERPSDRLALVIFAGTAYTRIPLTLDHNIVKQSLEEITTESVNDNGTAIGMAISVGLNRLKKSDSQSKVMILVTDGENNAGAIKPNTASDLAEELGIKIYTIGVGTDETIYPEVDIFGQTRYKRYEGGLDEELLKGIAEKTGGKYYRARDPQAMSKIFSDINELEKTKFDRDDFVQYKELAFDLIKVALILLLLGIFLDRYFYIQIP</sequence>
<evidence type="ECO:0000256" key="5">
    <source>
        <dbReference type="SAM" id="Phobius"/>
    </source>
</evidence>
<evidence type="ECO:0000313" key="7">
    <source>
        <dbReference type="EMBL" id="QUH32097.1"/>
    </source>
</evidence>
<dbReference type="InterPro" id="IPR024163">
    <property type="entry name" value="Aerotolerance_reg_N"/>
</dbReference>
<dbReference type="NCBIfam" id="TIGR02226">
    <property type="entry name" value="two_anch"/>
    <property type="match status" value="1"/>
</dbReference>
<keyword evidence="4 5" id="KW-0472">Membrane</keyword>
<keyword evidence="2 5" id="KW-0812">Transmembrane</keyword>
<keyword evidence="3 5" id="KW-1133">Transmembrane helix</keyword>
<dbReference type="InterPro" id="IPR036465">
    <property type="entry name" value="vWFA_dom_sf"/>
</dbReference>
<dbReference type="PANTHER" id="PTHR22550">
    <property type="entry name" value="SPORE GERMINATION PROTEIN"/>
    <property type="match status" value="1"/>
</dbReference>
<feature type="transmembrane region" description="Helical" evidence="5">
    <location>
        <begin position="299"/>
        <end position="318"/>
    </location>
</feature>
<dbReference type="Pfam" id="PF07584">
    <property type="entry name" value="BatA"/>
    <property type="match status" value="1"/>
</dbReference>
<dbReference type="Gene3D" id="3.40.50.410">
    <property type="entry name" value="von Willebrand factor, type A domain"/>
    <property type="match status" value="1"/>
</dbReference>
<feature type="domain" description="VWFA" evidence="6">
    <location>
        <begin position="83"/>
        <end position="276"/>
    </location>
</feature>
<dbReference type="SMART" id="SM00327">
    <property type="entry name" value="VWA"/>
    <property type="match status" value="1"/>
</dbReference>
<dbReference type="Pfam" id="PF00092">
    <property type="entry name" value="VWA"/>
    <property type="match status" value="1"/>
</dbReference>
<organism evidence="7 8">
    <name type="scientific">Vallitalea guaymasensis</name>
    <dbReference type="NCBI Taxonomy" id="1185412"/>
    <lineage>
        <taxon>Bacteria</taxon>
        <taxon>Bacillati</taxon>
        <taxon>Bacillota</taxon>
        <taxon>Clostridia</taxon>
        <taxon>Lachnospirales</taxon>
        <taxon>Vallitaleaceae</taxon>
        <taxon>Vallitalea</taxon>
    </lineage>
</organism>
<evidence type="ECO:0000313" key="8">
    <source>
        <dbReference type="Proteomes" id="UP000677305"/>
    </source>
</evidence>
<dbReference type="InterPro" id="IPR011933">
    <property type="entry name" value="Double_TM_dom"/>
</dbReference>
<feature type="transmembrane region" description="Helical" evidence="5">
    <location>
        <begin position="6"/>
        <end position="21"/>
    </location>
</feature>
<proteinExistence type="predicted"/>
<keyword evidence="1" id="KW-1003">Cell membrane</keyword>
<protein>
    <submittedName>
        <fullName evidence="7">VWA domain-containing protein</fullName>
    </submittedName>
</protein>
<dbReference type="InterPro" id="IPR050768">
    <property type="entry name" value="UPF0353/GerABKA_families"/>
</dbReference>
<evidence type="ECO:0000256" key="3">
    <source>
        <dbReference type="ARBA" id="ARBA00022989"/>
    </source>
</evidence>
<evidence type="ECO:0000259" key="6">
    <source>
        <dbReference type="PROSITE" id="PS50234"/>
    </source>
</evidence>